<accession>A0A9D3X9X8</accession>
<dbReference type="EMBL" id="JAHDVG010000476">
    <property type="protein sequence ID" value="KAH1175851.1"/>
    <property type="molecule type" value="Genomic_DNA"/>
</dbReference>
<protein>
    <submittedName>
        <fullName evidence="1">Uncharacterized protein</fullName>
    </submittedName>
</protein>
<dbReference type="Proteomes" id="UP000827986">
    <property type="component" value="Unassembled WGS sequence"/>
</dbReference>
<sequence length="177" mass="17929">MHQADVTVTPKSFATPVHTTVLPQQCKFLLTSPWCIRLKASCCPNTSISPSPSLPTPGLSSPDTVPPCSSTAFMGEETGGGSGSDAAVQETKLCYLSAAGSAPCLPSQAPLLCNPSLGGHRLACSSAGPARISLPAPCCHLAAPTGSGSLLGDCSCCGSGWLTTANLKRSKIMSQPL</sequence>
<evidence type="ECO:0000313" key="2">
    <source>
        <dbReference type="Proteomes" id="UP000827986"/>
    </source>
</evidence>
<name>A0A9D3X9X8_9SAUR</name>
<reference evidence="1" key="1">
    <citation type="submission" date="2021-09" db="EMBL/GenBank/DDBJ databases">
        <title>The genome of Mauremys mutica provides insights into the evolution of semi-aquatic lifestyle.</title>
        <authorList>
            <person name="Gong S."/>
            <person name="Gao Y."/>
        </authorList>
    </citation>
    <scope>NUCLEOTIDE SEQUENCE</scope>
    <source>
        <strain evidence="1">MM-2020</strain>
        <tissue evidence="1">Muscle</tissue>
    </source>
</reference>
<comment type="caution">
    <text evidence="1">The sequence shown here is derived from an EMBL/GenBank/DDBJ whole genome shotgun (WGS) entry which is preliminary data.</text>
</comment>
<organism evidence="1 2">
    <name type="scientific">Mauremys mutica</name>
    <name type="common">yellowpond turtle</name>
    <dbReference type="NCBI Taxonomy" id="74926"/>
    <lineage>
        <taxon>Eukaryota</taxon>
        <taxon>Metazoa</taxon>
        <taxon>Chordata</taxon>
        <taxon>Craniata</taxon>
        <taxon>Vertebrata</taxon>
        <taxon>Euteleostomi</taxon>
        <taxon>Archelosauria</taxon>
        <taxon>Testudinata</taxon>
        <taxon>Testudines</taxon>
        <taxon>Cryptodira</taxon>
        <taxon>Durocryptodira</taxon>
        <taxon>Testudinoidea</taxon>
        <taxon>Geoemydidae</taxon>
        <taxon>Geoemydinae</taxon>
        <taxon>Mauremys</taxon>
    </lineage>
</organism>
<gene>
    <name evidence="1" type="ORF">KIL84_022376</name>
</gene>
<dbReference type="AlphaFoldDB" id="A0A9D3X9X8"/>
<keyword evidence="2" id="KW-1185">Reference proteome</keyword>
<evidence type="ECO:0000313" key="1">
    <source>
        <dbReference type="EMBL" id="KAH1175851.1"/>
    </source>
</evidence>
<proteinExistence type="predicted"/>